<dbReference type="AlphaFoldDB" id="M0MQI5"/>
<dbReference type="OrthoDB" id="210756at2157"/>
<proteinExistence type="predicted"/>
<reference evidence="1 2" key="1">
    <citation type="journal article" date="2014" name="PLoS Genet.">
        <title>Phylogenetically driven sequencing of extremely halophilic archaea reveals strategies for static and dynamic osmo-response.</title>
        <authorList>
            <person name="Becker E.A."/>
            <person name="Seitzer P.M."/>
            <person name="Tritt A."/>
            <person name="Larsen D."/>
            <person name="Krusor M."/>
            <person name="Yao A.I."/>
            <person name="Wu D."/>
            <person name="Madern D."/>
            <person name="Eisen J.A."/>
            <person name="Darling A.E."/>
            <person name="Facciotti M.T."/>
        </authorList>
    </citation>
    <scope>NUCLEOTIDE SEQUENCE [LARGE SCALE GENOMIC DNA]</scope>
    <source>
        <strain evidence="1 2">DSM 5350</strain>
    </source>
</reference>
<evidence type="ECO:0000313" key="2">
    <source>
        <dbReference type="Proteomes" id="UP000011669"/>
    </source>
</evidence>
<gene>
    <name evidence="1" type="ORF">C449_03114</name>
</gene>
<accession>M0MQI5</accession>
<keyword evidence="2" id="KW-1185">Reference proteome</keyword>
<name>M0MQI5_9EURY</name>
<evidence type="ECO:0000313" key="1">
    <source>
        <dbReference type="EMBL" id="EMA46989.1"/>
    </source>
</evidence>
<sequence>MASSAVGSANTRAFVEALSYEHSPLNKTRTRDDAVLAAYKYLITHRTASRLSLVANVYPRRDAGLDSEEWYDKLVAPLLNELPGVSPPGPGTATWRYAPK</sequence>
<organism evidence="1 2">
    <name type="scientific">Halococcus saccharolyticus DSM 5350</name>
    <dbReference type="NCBI Taxonomy" id="1227455"/>
    <lineage>
        <taxon>Archaea</taxon>
        <taxon>Methanobacteriati</taxon>
        <taxon>Methanobacteriota</taxon>
        <taxon>Stenosarchaea group</taxon>
        <taxon>Halobacteria</taxon>
        <taxon>Halobacteriales</taxon>
        <taxon>Halococcaceae</taxon>
        <taxon>Halococcus</taxon>
    </lineage>
</organism>
<dbReference type="PATRIC" id="fig|1227455.4.peg.634"/>
<protein>
    <submittedName>
        <fullName evidence="1">Uncharacterized protein</fullName>
    </submittedName>
</protein>
<dbReference type="EMBL" id="AOMD01000011">
    <property type="protein sequence ID" value="EMA46989.1"/>
    <property type="molecule type" value="Genomic_DNA"/>
</dbReference>
<dbReference type="InParanoid" id="M0MQI5"/>
<comment type="caution">
    <text evidence="1">The sequence shown here is derived from an EMBL/GenBank/DDBJ whole genome shotgun (WGS) entry which is preliminary data.</text>
</comment>
<dbReference type="RefSeq" id="WP_006076445.1">
    <property type="nucleotide sequence ID" value="NZ_AOMD01000011.1"/>
</dbReference>
<dbReference type="Proteomes" id="UP000011669">
    <property type="component" value="Unassembled WGS sequence"/>
</dbReference>